<evidence type="ECO:0000313" key="3">
    <source>
        <dbReference type="Proteomes" id="UP001162131"/>
    </source>
</evidence>
<evidence type="ECO:0000256" key="1">
    <source>
        <dbReference type="SAM" id="MobiDB-lite"/>
    </source>
</evidence>
<dbReference type="EMBL" id="CAJZBQ010000055">
    <property type="protein sequence ID" value="CAG9332746.1"/>
    <property type="molecule type" value="Genomic_DNA"/>
</dbReference>
<organism evidence="2 3">
    <name type="scientific">Blepharisma stoltei</name>
    <dbReference type="NCBI Taxonomy" id="1481888"/>
    <lineage>
        <taxon>Eukaryota</taxon>
        <taxon>Sar</taxon>
        <taxon>Alveolata</taxon>
        <taxon>Ciliophora</taxon>
        <taxon>Postciliodesmatophora</taxon>
        <taxon>Heterotrichea</taxon>
        <taxon>Heterotrichida</taxon>
        <taxon>Blepharismidae</taxon>
        <taxon>Blepharisma</taxon>
    </lineage>
</organism>
<feature type="compositionally biased region" description="Low complexity" evidence="1">
    <location>
        <begin position="116"/>
        <end position="126"/>
    </location>
</feature>
<evidence type="ECO:0000313" key="2">
    <source>
        <dbReference type="EMBL" id="CAG9332746.1"/>
    </source>
</evidence>
<reference evidence="2" key="1">
    <citation type="submission" date="2021-09" db="EMBL/GenBank/DDBJ databases">
        <authorList>
            <consortium name="AG Swart"/>
            <person name="Singh M."/>
            <person name="Singh A."/>
            <person name="Seah K."/>
            <person name="Emmerich C."/>
        </authorList>
    </citation>
    <scope>NUCLEOTIDE SEQUENCE</scope>
    <source>
        <strain evidence="2">ATCC30299</strain>
    </source>
</reference>
<accession>A0AAU9K412</accession>
<sequence>MSKDTIMNKRQNSQQSLMIYTNRFDSKATYSEILGDLQQMTDSDIKFIFSKKPRSSPFSPSEPPKRQKLKKGAKISNFASKIPEDASAILGFASFLTESEAQCKAISFGKLPPNPRRSSSRLPLSRKVSQRTVPPPSQQNGKCKSRVTPKRLAVSNSEKFPRSASHLAMAYFIKEFEQTA</sequence>
<feature type="region of interest" description="Disordered" evidence="1">
    <location>
        <begin position="108"/>
        <end position="159"/>
    </location>
</feature>
<dbReference type="AlphaFoldDB" id="A0AAU9K412"/>
<keyword evidence="3" id="KW-1185">Reference proteome</keyword>
<name>A0AAU9K412_9CILI</name>
<protein>
    <submittedName>
        <fullName evidence="2">Uncharacterized protein</fullName>
    </submittedName>
</protein>
<comment type="caution">
    <text evidence="2">The sequence shown here is derived from an EMBL/GenBank/DDBJ whole genome shotgun (WGS) entry which is preliminary data.</text>
</comment>
<feature type="region of interest" description="Disordered" evidence="1">
    <location>
        <begin position="51"/>
        <end position="73"/>
    </location>
</feature>
<proteinExistence type="predicted"/>
<gene>
    <name evidence="2" type="ORF">BSTOLATCC_MIC57038</name>
</gene>
<dbReference type="Proteomes" id="UP001162131">
    <property type="component" value="Unassembled WGS sequence"/>
</dbReference>